<evidence type="ECO:0000256" key="1">
    <source>
        <dbReference type="ARBA" id="ARBA00007623"/>
    </source>
</evidence>
<feature type="compositionally biased region" description="Acidic residues" evidence="4">
    <location>
        <begin position="877"/>
        <end position="887"/>
    </location>
</feature>
<evidence type="ECO:0000259" key="5">
    <source>
        <dbReference type="PROSITE" id="PS50203"/>
    </source>
</evidence>
<feature type="region of interest" description="Disordered" evidence="4">
    <location>
        <begin position="1"/>
        <end position="41"/>
    </location>
</feature>
<dbReference type="PANTHER" id="PTHR10183:SF397">
    <property type="entry name" value="CALPAIN CATALYTIC DOMAIN-CONTAINING PROTEIN"/>
    <property type="match status" value="1"/>
</dbReference>
<feature type="compositionally biased region" description="Acidic residues" evidence="4">
    <location>
        <begin position="800"/>
        <end position="809"/>
    </location>
</feature>
<feature type="active site" evidence="2 3">
    <location>
        <position position="367"/>
    </location>
</feature>
<dbReference type="GO" id="GO:0006508">
    <property type="term" value="P:proteolysis"/>
    <property type="evidence" value="ECO:0007669"/>
    <property type="project" value="UniProtKB-KW"/>
</dbReference>
<feature type="compositionally biased region" description="Polar residues" evidence="4">
    <location>
        <begin position="712"/>
        <end position="740"/>
    </location>
</feature>
<feature type="region of interest" description="Disordered" evidence="4">
    <location>
        <begin position="620"/>
        <end position="840"/>
    </location>
</feature>
<dbReference type="InterPro" id="IPR022684">
    <property type="entry name" value="Calpain_cysteine_protease"/>
</dbReference>
<dbReference type="GO" id="GO:0004198">
    <property type="term" value="F:calcium-dependent cysteine-type endopeptidase activity"/>
    <property type="evidence" value="ECO:0007669"/>
    <property type="project" value="InterPro"/>
</dbReference>
<feature type="compositionally biased region" description="Polar residues" evidence="4">
    <location>
        <begin position="768"/>
        <end position="797"/>
    </location>
</feature>
<feature type="compositionally biased region" description="Basic residues" evidence="4">
    <location>
        <begin position="621"/>
        <end position="642"/>
    </location>
</feature>
<dbReference type="PROSITE" id="PS00139">
    <property type="entry name" value="THIOL_PROTEASE_CYS"/>
    <property type="match status" value="1"/>
</dbReference>
<feature type="region of interest" description="Disordered" evidence="4">
    <location>
        <begin position="877"/>
        <end position="917"/>
    </location>
</feature>
<dbReference type="SMART" id="SM00230">
    <property type="entry name" value="CysPc"/>
    <property type="match status" value="1"/>
</dbReference>
<feature type="domain" description="Calpain catalytic" evidence="5">
    <location>
        <begin position="164"/>
        <end position="447"/>
    </location>
</feature>
<feature type="active site" evidence="2 3">
    <location>
        <position position="388"/>
    </location>
</feature>
<dbReference type="RefSeq" id="XP_031008946.1">
    <property type="nucleotide sequence ID" value="XM_031146124.1"/>
</dbReference>
<dbReference type="FunFam" id="3.90.70.10:FF:000072">
    <property type="entry name" value="Cysteine proteinase"/>
    <property type="match status" value="1"/>
</dbReference>
<evidence type="ECO:0000313" key="6">
    <source>
        <dbReference type="EMBL" id="TVY30160.1"/>
    </source>
</evidence>
<dbReference type="InterPro" id="IPR000169">
    <property type="entry name" value="Pept_cys_AS"/>
</dbReference>
<feature type="compositionally biased region" description="Basic and acidic residues" evidence="4">
    <location>
        <begin position="643"/>
        <end position="685"/>
    </location>
</feature>
<proteinExistence type="inferred from homology"/>
<dbReference type="EMBL" id="QGMH01000010">
    <property type="protein sequence ID" value="TVY30160.1"/>
    <property type="molecule type" value="Genomic_DNA"/>
</dbReference>
<accession>A0A8H8R890</accession>
<dbReference type="InterPro" id="IPR038765">
    <property type="entry name" value="Papain-like_cys_pep_sf"/>
</dbReference>
<dbReference type="SUPFAM" id="SSF54001">
    <property type="entry name" value="Cysteine proteinases"/>
    <property type="match status" value="1"/>
</dbReference>
<evidence type="ECO:0000256" key="2">
    <source>
        <dbReference type="PIRSR" id="PIRSR622684-1"/>
    </source>
</evidence>
<evidence type="ECO:0000256" key="3">
    <source>
        <dbReference type="PROSITE-ProRule" id="PRU00239"/>
    </source>
</evidence>
<feature type="active site" evidence="2 3">
    <location>
        <position position="193"/>
    </location>
</feature>
<dbReference type="PROSITE" id="PS50203">
    <property type="entry name" value="CALPAIN_CAT"/>
    <property type="match status" value="1"/>
</dbReference>
<reference evidence="6 7" key="1">
    <citation type="submission" date="2018-05" db="EMBL/GenBank/DDBJ databases">
        <title>Genome sequencing and assembly of the regulated plant pathogen Lachnellula willkommii and related sister species for the development of diagnostic species identification markers.</title>
        <authorList>
            <person name="Giroux E."/>
            <person name="Bilodeau G."/>
        </authorList>
    </citation>
    <scope>NUCLEOTIDE SEQUENCE [LARGE SCALE GENOMIC DNA]</scope>
    <source>
        <strain evidence="6 7">CBS 185.66</strain>
    </source>
</reference>
<comment type="similarity">
    <text evidence="1">Belongs to the peptidase C2 family.</text>
</comment>
<evidence type="ECO:0000313" key="7">
    <source>
        <dbReference type="Proteomes" id="UP000431533"/>
    </source>
</evidence>
<dbReference type="Gene3D" id="3.90.70.10">
    <property type="entry name" value="Cysteine proteinases"/>
    <property type="match status" value="1"/>
</dbReference>
<keyword evidence="7" id="KW-1185">Reference proteome</keyword>
<feature type="region of interest" description="Disordered" evidence="4">
    <location>
        <begin position="65"/>
        <end position="84"/>
    </location>
</feature>
<keyword evidence="3" id="KW-0788">Thiol protease</keyword>
<dbReference type="AlphaFoldDB" id="A0A8H8R890"/>
<dbReference type="OrthoDB" id="424753at2759"/>
<feature type="compositionally biased region" description="Low complexity" evidence="4">
    <location>
        <begin position="1"/>
        <end position="17"/>
    </location>
</feature>
<dbReference type="PANTHER" id="PTHR10183">
    <property type="entry name" value="CALPAIN"/>
    <property type="match status" value="1"/>
</dbReference>
<protein>
    <submittedName>
        <fullName evidence="6">Calpain-9</fullName>
    </submittedName>
</protein>
<feature type="compositionally biased region" description="Basic and acidic residues" evidence="4">
    <location>
        <begin position="900"/>
        <end position="917"/>
    </location>
</feature>
<dbReference type="GeneID" id="41981336"/>
<organism evidence="6 7">
    <name type="scientific">Lachnellula hyalina</name>
    <dbReference type="NCBI Taxonomy" id="1316788"/>
    <lineage>
        <taxon>Eukaryota</taxon>
        <taxon>Fungi</taxon>
        <taxon>Dikarya</taxon>
        <taxon>Ascomycota</taxon>
        <taxon>Pezizomycotina</taxon>
        <taxon>Leotiomycetes</taxon>
        <taxon>Helotiales</taxon>
        <taxon>Lachnaceae</taxon>
        <taxon>Lachnellula</taxon>
    </lineage>
</organism>
<sequence length="971" mass="110255">MSSTVDSSDSDNNTRPQAGPPPYGGKPKSKKKKKALPPQETINKIWKRFSARKFSKATVLLPFAANEHSEDHPKKPHPPSIPERTNLLVSEDFERAVQECRSRVKKLVKECKRVNMRYRDPDFDIDWDLKWEKGYCLNGLGGSKFEVDGRAFTRITSNVPKAVKRVHEIFEEPTFLKDKISPADVKQGSIGDCWLLAGLTALANMEVGIRRICVEYDRNGEWIISVIDDKLYLKSPDWDSPSVQRHLLEQTDREDVEKEYRKTYQTGSQALFFAHCKDQNETWLPLLEKAYAKAHGDYAALNYGWIGEGVEDLTGGVTTELLTSDILDTDEFWNNEILKVNKEFLFGCSTGLLDGGYGNREGISEGHAYVIMEARELSSGQRLLKLRNPWGKGKRGNWEGAWSDGSKEFTPEAQKELNHQFGNDSVFWISYQDLLRKYQHFDRTRLFMDSPDWRITQKWISVEVPWKAEFEQKFRIVLKKESPVVLVLSQLDDRYFNGLQGQYTFRLQFRLHEVDSPDGEDFIVRSHGNYLMERSVVTELKSLPAGTYSVFIMVVADRDLTQFTIEDVIKEQCKQKVDNDKLAQVGTSYDIAHSKGAVHMESRAAARKTHDKLKARESRIATRRKNWEKRHLSRRIVRKQEKKNREKRERKYAKDDADEEKFQDKAMQTEDAKEVRFEKEDKAIQTEDPNAVTEEPSTSQLPASKENDKGVQTDNAGFIYSDSQGTPETPKSSSIANSPRQLVHIPTHAAGGPPPPAPQIIYKHRSRNASMSQRNYSHAPQPHQYSVTSDGYSSASPISEFDDMYSDDDPTLKPRLANTGGTPSTSKPKTSISDDEDETEPWNAICIVGFRVYSKDEGLEVKIFGDGNDEEVVDIIDEGSEADVEDDGEKKQNLVGEGTSETKDTKGEEPSLPIRSKEEELVFVDGEKKALSLAGEDTPNKPKDDVVESTISTQTDISPDDIEKDIRSFTT</sequence>
<comment type="caution">
    <text evidence="6">The sequence shown here is derived from an EMBL/GenBank/DDBJ whole genome shotgun (WGS) entry which is preliminary data.</text>
</comment>
<feature type="region of interest" description="Disordered" evidence="4">
    <location>
        <begin position="932"/>
        <end position="971"/>
    </location>
</feature>
<dbReference type="Proteomes" id="UP000431533">
    <property type="component" value="Unassembled WGS sequence"/>
</dbReference>
<name>A0A8H8R890_9HELO</name>
<keyword evidence="3" id="KW-0645">Protease</keyword>
<keyword evidence="3" id="KW-0378">Hydrolase</keyword>
<feature type="compositionally biased region" description="Low complexity" evidence="4">
    <location>
        <begin position="819"/>
        <end position="831"/>
    </location>
</feature>
<dbReference type="InterPro" id="IPR001300">
    <property type="entry name" value="Peptidase_C2_calpain_cat"/>
</dbReference>
<dbReference type="Pfam" id="PF00648">
    <property type="entry name" value="Peptidase_C2"/>
    <property type="match status" value="1"/>
</dbReference>
<gene>
    <name evidence="6" type="primary">Capn9</name>
    <name evidence="6" type="ORF">LHYA1_G001138</name>
</gene>
<evidence type="ECO:0000256" key="4">
    <source>
        <dbReference type="SAM" id="MobiDB-lite"/>
    </source>
</evidence>